<keyword evidence="1" id="KW-0472">Membrane</keyword>
<dbReference type="RefSeq" id="WP_191718597.1">
    <property type="nucleotide sequence ID" value="NZ_JACSQP010000004.1"/>
</dbReference>
<keyword evidence="3" id="KW-1185">Reference proteome</keyword>
<sequence length="106" mass="11125">MGNISLALTVAAILLFLAIWPAGAFTLLIVKLPLLPIACFISLIGFLCAVSVLESRRESMAAKMATVYGITVDTSVTPHRYSTALSADEVSPDLTQTHAYLAASGA</sequence>
<keyword evidence="1" id="KW-1133">Transmembrane helix</keyword>
<comment type="caution">
    <text evidence="2">The sequence shown here is derived from an EMBL/GenBank/DDBJ whole genome shotgun (WGS) entry which is preliminary data.</text>
</comment>
<dbReference type="Proteomes" id="UP000648352">
    <property type="component" value="Unassembled WGS sequence"/>
</dbReference>
<accession>A0ABR8S2S7</accession>
<evidence type="ECO:0000256" key="1">
    <source>
        <dbReference type="SAM" id="Phobius"/>
    </source>
</evidence>
<feature type="transmembrane region" description="Helical" evidence="1">
    <location>
        <begin position="34"/>
        <end position="53"/>
    </location>
</feature>
<dbReference type="EMBL" id="JACSQP010000004">
    <property type="protein sequence ID" value="MBD7957389.1"/>
    <property type="molecule type" value="Genomic_DNA"/>
</dbReference>
<keyword evidence="1" id="KW-0812">Transmembrane</keyword>
<evidence type="ECO:0000313" key="3">
    <source>
        <dbReference type="Proteomes" id="UP000648352"/>
    </source>
</evidence>
<organism evidence="2 3">
    <name type="scientific">Microbacterium pullorum</name>
    <dbReference type="NCBI Taxonomy" id="2762236"/>
    <lineage>
        <taxon>Bacteria</taxon>
        <taxon>Bacillati</taxon>
        <taxon>Actinomycetota</taxon>
        <taxon>Actinomycetes</taxon>
        <taxon>Micrococcales</taxon>
        <taxon>Microbacteriaceae</taxon>
        <taxon>Microbacterium</taxon>
    </lineage>
</organism>
<reference evidence="2 3" key="1">
    <citation type="submission" date="2020-08" db="EMBL/GenBank/DDBJ databases">
        <title>A Genomic Blueprint of the Chicken Gut Microbiome.</title>
        <authorList>
            <person name="Gilroy R."/>
            <person name="Ravi A."/>
            <person name="Getino M."/>
            <person name="Pursley I."/>
            <person name="Horton D.L."/>
            <person name="Alikhan N.-F."/>
            <person name="Baker D."/>
            <person name="Gharbi K."/>
            <person name="Hall N."/>
            <person name="Watson M."/>
            <person name="Adriaenssens E.M."/>
            <person name="Foster-Nyarko E."/>
            <person name="Jarju S."/>
            <person name="Secka A."/>
            <person name="Antonio M."/>
            <person name="Oren A."/>
            <person name="Chaudhuri R."/>
            <person name="La Ragione R.M."/>
            <person name="Hildebrand F."/>
            <person name="Pallen M.J."/>
        </authorList>
    </citation>
    <scope>NUCLEOTIDE SEQUENCE [LARGE SCALE GENOMIC DNA]</scope>
    <source>
        <strain evidence="2 3">Sa4CUA7</strain>
    </source>
</reference>
<evidence type="ECO:0000313" key="2">
    <source>
        <dbReference type="EMBL" id="MBD7957389.1"/>
    </source>
</evidence>
<gene>
    <name evidence="2" type="ORF">H9651_07040</name>
</gene>
<protein>
    <submittedName>
        <fullName evidence="2">Uncharacterized protein</fullName>
    </submittedName>
</protein>
<name>A0ABR8S2S7_9MICO</name>
<proteinExistence type="predicted"/>